<dbReference type="SUPFAM" id="SSF51905">
    <property type="entry name" value="FAD/NAD(P)-binding domain"/>
    <property type="match status" value="1"/>
</dbReference>
<evidence type="ECO:0000313" key="6">
    <source>
        <dbReference type="Proteomes" id="UP000053029"/>
    </source>
</evidence>
<keyword evidence="1" id="KW-0285">Flavoprotein</keyword>
<evidence type="ECO:0000256" key="4">
    <source>
        <dbReference type="ARBA" id="ARBA00023002"/>
    </source>
</evidence>
<dbReference type="GeneID" id="25306940"/>
<keyword evidence="4" id="KW-0560">Oxidoreductase</keyword>
<protein>
    <recommendedName>
        <fullName evidence="7">FAD/NAD(P)-binding domain-containing protein</fullName>
    </recommendedName>
</protein>
<proteinExistence type="predicted"/>
<dbReference type="Gene3D" id="3.50.50.60">
    <property type="entry name" value="FAD/NAD(P)-binding domain"/>
    <property type="match status" value="2"/>
</dbReference>
<name>A0A0D2GJ25_9EURO</name>
<dbReference type="GO" id="GO:0016491">
    <property type="term" value="F:oxidoreductase activity"/>
    <property type="evidence" value="ECO:0007669"/>
    <property type="project" value="UniProtKB-KW"/>
</dbReference>
<keyword evidence="3" id="KW-0521">NADP</keyword>
<dbReference type="HOGENOM" id="CLU_852683_0_0_1"/>
<dbReference type="PANTHER" id="PTHR43098:SF5">
    <property type="entry name" value="DUAL-FUNCTIONAL MONOOXYGENASE_METHYLTRANSFERASE PSOF"/>
    <property type="match status" value="1"/>
</dbReference>
<dbReference type="AlphaFoldDB" id="A0A0D2GJ25"/>
<evidence type="ECO:0000256" key="2">
    <source>
        <dbReference type="ARBA" id="ARBA00022827"/>
    </source>
</evidence>
<dbReference type="PANTHER" id="PTHR43098">
    <property type="entry name" value="L-ORNITHINE N(5)-MONOOXYGENASE-RELATED"/>
    <property type="match status" value="1"/>
</dbReference>
<dbReference type="InterPro" id="IPR050775">
    <property type="entry name" value="FAD-binding_Monooxygenases"/>
</dbReference>
<keyword evidence="6" id="KW-1185">Reference proteome</keyword>
<evidence type="ECO:0000313" key="5">
    <source>
        <dbReference type="EMBL" id="KIW80833.1"/>
    </source>
</evidence>
<dbReference type="InterPro" id="IPR036188">
    <property type="entry name" value="FAD/NAD-bd_sf"/>
</dbReference>
<dbReference type="VEuPathDB" id="FungiDB:Z517_07450"/>
<evidence type="ECO:0000256" key="3">
    <source>
        <dbReference type="ARBA" id="ARBA00022857"/>
    </source>
</evidence>
<gene>
    <name evidence="5" type="ORF">Z517_07450</name>
</gene>
<reference evidence="5 6" key="1">
    <citation type="submission" date="2015-01" db="EMBL/GenBank/DDBJ databases">
        <title>The Genome Sequence of Fonsecaea pedrosoi CBS 271.37.</title>
        <authorList>
            <consortium name="The Broad Institute Genomics Platform"/>
            <person name="Cuomo C."/>
            <person name="de Hoog S."/>
            <person name="Gorbushina A."/>
            <person name="Stielow B."/>
            <person name="Teixiera M."/>
            <person name="Abouelleil A."/>
            <person name="Chapman S.B."/>
            <person name="Priest M."/>
            <person name="Young S.K."/>
            <person name="Wortman J."/>
            <person name="Nusbaum C."/>
            <person name="Birren B."/>
        </authorList>
    </citation>
    <scope>NUCLEOTIDE SEQUENCE [LARGE SCALE GENOMIC DNA]</scope>
    <source>
        <strain evidence="5 6">CBS 271.37</strain>
    </source>
</reference>
<accession>A0A0D2GJ25</accession>
<organism evidence="5 6">
    <name type="scientific">Fonsecaea pedrosoi CBS 271.37</name>
    <dbReference type="NCBI Taxonomy" id="1442368"/>
    <lineage>
        <taxon>Eukaryota</taxon>
        <taxon>Fungi</taxon>
        <taxon>Dikarya</taxon>
        <taxon>Ascomycota</taxon>
        <taxon>Pezizomycotina</taxon>
        <taxon>Eurotiomycetes</taxon>
        <taxon>Chaetothyriomycetidae</taxon>
        <taxon>Chaetothyriales</taxon>
        <taxon>Herpotrichiellaceae</taxon>
        <taxon>Fonsecaea</taxon>
    </lineage>
</organism>
<dbReference type="Proteomes" id="UP000053029">
    <property type="component" value="Unassembled WGS sequence"/>
</dbReference>
<evidence type="ECO:0000256" key="1">
    <source>
        <dbReference type="ARBA" id="ARBA00022630"/>
    </source>
</evidence>
<sequence length="326" mass="37387">MSAKLTDYDAIVVAAGFGGIRTLLELVQTSLTVKCFEAGSNVGGACMNFAPELKEEWNYRERYPSQDDVKRYLGHITDHFDLRKKIEFDTRIASAHYSDSQKTWTITITVASSTTYRYFRTLNYVLPGRKYTFNEYQKAAIKQNYNTTWNRIRQILDSSWQSGGFHFQFETFNDLITDIRSNEIASEYLRKKIRAIIKELETVEALYPKYPFLSKRPPCGHFYYETFNRSNVKLVDVSRDDINVFENGIRLGSGVEYEFNMIIFALGFDAATGALSEFEVKGTGGKVLKDYWERRLETFAGALVPGFPNIFIVCGPYVPFGNMPVV</sequence>
<dbReference type="RefSeq" id="XP_013284641.1">
    <property type="nucleotide sequence ID" value="XM_013429187.1"/>
</dbReference>
<keyword evidence="2" id="KW-0274">FAD</keyword>
<evidence type="ECO:0008006" key="7">
    <source>
        <dbReference type="Google" id="ProtNLM"/>
    </source>
</evidence>
<dbReference type="EMBL" id="KN846972">
    <property type="protein sequence ID" value="KIW80833.1"/>
    <property type="molecule type" value="Genomic_DNA"/>
</dbReference>